<keyword evidence="2" id="KW-1185">Reference proteome</keyword>
<name>A0AAI9TUD0_9PEZI</name>
<accession>A0AAI9TUD0</accession>
<comment type="caution">
    <text evidence="1">The sequence shown here is derived from an EMBL/GenBank/DDBJ whole genome shotgun (WGS) entry which is preliminary data.</text>
</comment>
<gene>
    <name evidence="1" type="ORF">CMEL01_10055</name>
</gene>
<reference evidence="1 2" key="1">
    <citation type="submission" date="2016-10" db="EMBL/GenBank/DDBJ databases">
        <title>The genome sequence of Colletotrichum fioriniae PJ7.</title>
        <authorList>
            <person name="Baroncelli R."/>
        </authorList>
    </citation>
    <scope>NUCLEOTIDE SEQUENCE [LARGE SCALE GENOMIC DNA]</scope>
    <source>
        <strain evidence="1">Col 31</strain>
    </source>
</reference>
<evidence type="ECO:0000313" key="2">
    <source>
        <dbReference type="Proteomes" id="UP001239795"/>
    </source>
</evidence>
<organism evidence="1 2">
    <name type="scientific">Colletotrichum melonis</name>
    <dbReference type="NCBI Taxonomy" id="1209925"/>
    <lineage>
        <taxon>Eukaryota</taxon>
        <taxon>Fungi</taxon>
        <taxon>Dikarya</taxon>
        <taxon>Ascomycota</taxon>
        <taxon>Pezizomycotina</taxon>
        <taxon>Sordariomycetes</taxon>
        <taxon>Hypocreomycetidae</taxon>
        <taxon>Glomerellales</taxon>
        <taxon>Glomerellaceae</taxon>
        <taxon>Colletotrichum</taxon>
        <taxon>Colletotrichum acutatum species complex</taxon>
    </lineage>
</organism>
<sequence>MQTHGAWHLATPETGVWDDGQVLWQSIRVGAAGSPVCSRGLSCLSGTFDAIHQRS</sequence>
<dbReference type="EMBL" id="MLGG01000090">
    <property type="protein sequence ID" value="KAK1445812.1"/>
    <property type="molecule type" value="Genomic_DNA"/>
</dbReference>
<evidence type="ECO:0000313" key="1">
    <source>
        <dbReference type="EMBL" id="KAK1445812.1"/>
    </source>
</evidence>
<dbReference type="Proteomes" id="UP001239795">
    <property type="component" value="Unassembled WGS sequence"/>
</dbReference>
<proteinExistence type="predicted"/>
<protein>
    <submittedName>
        <fullName evidence="1">Uncharacterized protein</fullName>
    </submittedName>
</protein>
<dbReference type="AlphaFoldDB" id="A0AAI9TUD0"/>